<keyword evidence="3" id="KW-1185">Reference proteome</keyword>
<gene>
    <name evidence="2" type="ORF">HW554_02345</name>
</gene>
<name>A0A7Y7PLI2_9BACT</name>
<proteinExistence type="predicted"/>
<evidence type="ECO:0000313" key="2">
    <source>
        <dbReference type="EMBL" id="NVO30034.1"/>
    </source>
</evidence>
<feature type="transmembrane region" description="Helical" evidence="1">
    <location>
        <begin position="59"/>
        <end position="77"/>
    </location>
</feature>
<sequence>MAASYPSWQLLLTIAAYGLLLWVGWNGQLRRSHFAFPVAGAVVVLFVGLLFKVQHWSGSMELLVGSSVALVGLYGTWFARKPAKNRLDLLKLSYVVSLGLWAAVLGLGWRPLLPWLSRLLLMSLWAVLLDFVYVRYIRRATHVNPL</sequence>
<dbReference type="RefSeq" id="WP_176906743.1">
    <property type="nucleotide sequence ID" value="NZ_JABKAU010000003.1"/>
</dbReference>
<keyword evidence="1" id="KW-1133">Transmembrane helix</keyword>
<feature type="transmembrane region" description="Helical" evidence="1">
    <location>
        <begin position="115"/>
        <end position="134"/>
    </location>
</feature>
<dbReference type="Proteomes" id="UP000565521">
    <property type="component" value="Unassembled WGS sequence"/>
</dbReference>
<organism evidence="2 3">
    <name type="scientific">Hymenobacter lapidiphilus</name>
    <dbReference type="NCBI Taxonomy" id="2608003"/>
    <lineage>
        <taxon>Bacteria</taxon>
        <taxon>Pseudomonadati</taxon>
        <taxon>Bacteroidota</taxon>
        <taxon>Cytophagia</taxon>
        <taxon>Cytophagales</taxon>
        <taxon>Hymenobacteraceae</taxon>
        <taxon>Hymenobacter</taxon>
    </lineage>
</organism>
<comment type="caution">
    <text evidence="2">The sequence shown here is derived from an EMBL/GenBank/DDBJ whole genome shotgun (WGS) entry which is preliminary data.</text>
</comment>
<evidence type="ECO:0000313" key="3">
    <source>
        <dbReference type="Proteomes" id="UP000565521"/>
    </source>
</evidence>
<feature type="transmembrane region" description="Helical" evidence="1">
    <location>
        <begin position="89"/>
        <end position="109"/>
    </location>
</feature>
<protein>
    <submittedName>
        <fullName evidence="2">Uncharacterized protein</fullName>
    </submittedName>
</protein>
<accession>A0A7Y7PLI2</accession>
<evidence type="ECO:0000256" key="1">
    <source>
        <dbReference type="SAM" id="Phobius"/>
    </source>
</evidence>
<dbReference type="EMBL" id="JABKAU010000003">
    <property type="protein sequence ID" value="NVO30034.1"/>
    <property type="molecule type" value="Genomic_DNA"/>
</dbReference>
<feature type="transmembrane region" description="Helical" evidence="1">
    <location>
        <begin position="6"/>
        <end position="25"/>
    </location>
</feature>
<keyword evidence="1" id="KW-0472">Membrane</keyword>
<reference evidence="2 3" key="1">
    <citation type="submission" date="2020-05" db="EMBL/GenBank/DDBJ databases">
        <title>Hymenobacter terrestris sp. nov. and Hymenobacter lapidiphilus sp. nov., isolated from regoliths in Antarctica.</title>
        <authorList>
            <person name="Sedlacek I."/>
            <person name="Pantucek R."/>
            <person name="Zeman M."/>
            <person name="Holochova P."/>
            <person name="Kralova S."/>
            <person name="Stankova E."/>
            <person name="Sedo O."/>
            <person name="Micenkova L."/>
            <person name="Svec P."/>
            <person name="Gupta V."/>
            <person name="Sood U."/>
            <person name="Korpole U.S."/>
            <person name="Lal R."/>
        </authorList>
    </citation>
    <scope>NUCLEOTIDE SEQUENCE [LARGE SCALE GENOMIC DNA]</scope>
    <source>
        <strain evidence="2 3">P5342</strain>
    </source>
</reference>
<dbReference type="AlphaFoldDB" id="A0A7Y7PLI2"/>
<keyword evidence="1" id="KW-0812">Transmembrane</keyword>
<feature type="transmembrane region" description="Helical" evidence="1">
    <location>
        <begin position="34"/>
        <end position="53"/>
    </location>
</feature>